<dbReference type="RefSeq" id="WP_035663402.1">
    <property type="nucleotide sequence ID" value="NZ_BAUV01000008.1"/>
</dbReference>
<sequence length="127" mass="14554">MNQTFVSEQPLIGKISIFQVEGKVVDSKLTSIAIIEITTRSLLFSSSLKFPLSESVIYQLKTSIAKNEIELYGTIVKSISQTGNDVHHYQFKFLMSSDQFLPFLNDDEIPRLFKQKNKYVNTEESIR</sequence>
<evidence type="ECO:0000313" key="2">
    <source>
        <dbReference type="Proteomes" id="UP000018896"/>
    </source>
</evidence>
<dbReference type="STRING" id="1236973.JCM9157_1568"/>
<proteinExistence type="predicted"/>
<dbReference type="OrthoDB" id="2937328at2"/>
<accession>W4QRG4</accession>
<keyword evidence="2" id="KW-1185">Reference proteome</keyword>
<organism evidence="1 2">
    <name type="scientific">Halalkalibacter akibai (strain ATCC 43226 / DSM 21942 / CIP 109018 / JCM 9157 / 1139)</name>
    <name type="common">Bacillus akibai</name>
    <dbReference type="NCBI Taxonomy" id="1236973"/>
    <lineage>
        <taxon>Bacteria</taxon>
        <taxon>Bacillati</taxon>
        <taxon>Bacillota</taxon>
        <taxon>Bacilli</taxon>
        <taxon>Bacillales</taxon>
        <taxon>Bacillaceae</taxon>
        <taxon>Halalkalibacter</taxon>
    </lineage>
</organism>
<reference evidence="1 2" key="1">
    <citation type="journal article" date="2014" name="Genome Announc.">
        <title>Draft Genome Sequences of Three Alkaliphilic Bacillus Strains, Bacillus wakoensis JCM 9140T, Bacillus akibai JCM 9157T, and Bacillus hemicellulosilyticus JCM 9152T.</title>
        <authorList>
            <person name="Yuki M."/>
            <person name="Oshima K."/>
            <person name="Suda W."/>
            <person name="Oshida Y."/>
            <person name="Kitamura K."/>
            <person name="Iida T."/>
            <person name="Hattori M."/>
            <person name="Ohkuma M."/>
        </authorList>
    </citation>
    <scope>NUCLEOTIDE SEQUENCE [LARGE SCALE GENOMIC DNA]</scope>
    <source>
        <strain evidence="1 2">JCM 9157</strain>
    </source>
</reference>
<name>W4QRG4_HALA3</name>
<dbReference type="Proteomes" id="UP000018896">
    <property type="component" value="Unassembled WGS sequence"/>
</dbReference>
<dbReference type="EMBL" id="BAUV01000008">
    <property type="protein sequence ID" value="GAE34507.1"/>
    <property type="molecule type" value="Genomic_DNA"/>
</dbReference>
<protein>
    <submittedName>
        <fullName evidence="1">Uncharacterized protein</fullName>
    </submittedName>
</protein>
<evidence type="ECO:0000313" key="1">
    <source>
        <dbReference type="EMBL" id="GAE34507.1"/>
    </source>
</evidence>
<dbReference type="AlphaFoldDB" id="W4QRG4"/>
<gene>
    <name evidence="1" type="ORF">JCM9157_1568</name>
</gene>
<comment type="caution">
    <text evidence="1">The sequence shown here is derived from an EMBL/GenBank/DDBJ whole genome shotgun (WGS) entry which is preliminary data.</text>
</comment>
<dbReference type="eggNOG" id="ENOG5030D54">
    <property type="taxonomic scope" value="Bacteria"/>
</dbReference>